<evidence type="ECO:0000313" key="4">
    <source>
        <dbReference type="Proteomes" id="UP001058267"/>
    </source>
</evidence>
<dbReference type="Pfam" id="PF01531">
    <property type="entry name" value="Glyco_transf_11"/>
    <property type="match status" value="1"/>
</dbReference>
<evidence type="ECO:0000256" key="2">
    <source>
        <dbReference type="ARBA" id="ARBA00022679"/>
    </source>
</evidence>
<keyword evidence="4" id="KW-1185">Reference proteome</keyword>
<organism evidence="3 4">
    <name type="scientific">Alistipes senegalensis JC50</name>
    <dbReference type="NCBI Taxonomy" id="1033732"/>
    <lineage>
        <taxon>Bacteria</taxon>
        <taxon>Pseudomonadati</taxon>
        <taxon>Bacteroidota</taxon>
        <taxon>Bacteroidia</taxon>
        <taxon>Bacteroidales</taxon>
        <taxon>Rikenellaceae</taxon>
        <taxon>Alistipes</taxon>
    </lineage>
</organism>
<keyword evidence="2" id="KW-0808">Transferase</keyword>
<dbReference type="RefSeq" id="WP_044118600.1">
    <property type="nucleotide sequence ID" value="NZ_CP102252.1"/>
</dbReference>
<dbReference type="EMBL" id="CP102252">
    <property type="protein sequence ID" value="UWN65157.1"/>
    <property type="molecule type" value="Genomic_DNA"/>
</dbReference>
<gene>
    <name evidence="3" type="ORF">NQ519_15695</name>
</gene>
<sequence>MKTYAYPKLSEGGGDYCWFRIGGPGLANCLFFAAKAYIYAHTVPYTQFVDPTWRKFSIGPWLRKEKDKRIYGNLFYHHGIQGFRKFWILKVSRKSNIVTFSKLGNYFHDINQHHDLIVEMFEKIVRPKSIAKVDTAWLADKIAIHVRLGDYIPQLRISIEWYKQVIYNILNINPTAQFVLFSDGKDDELVELLTIDNLKRVFYGNALADIYAISRCKMVIASDSTFSAWGAFLGQKPIIFSRRGFPSLYSGDILEAVLGEQTTIPDEFRAIILR</sequence>
<keyword evidence="1" id="KW-0328">Glycosyltransferase</keyword>
<dbReference type="Proteomes" id="UP001058267">
    <property type="component" value="Chromosome"/>
</dbReference>
<accession>A0ABY5V6M4</accession>
<proteinExistence type="predicted"/>
<protein>
    <submittedName>
        <fullName evidence="3">Alpha-1,2-fucosyltransferase</fullName>
    </submittedName>
</protein>
<evidence type="ECO:0000313" key="3">
    <source>
        <dbReference type="EMBL" id="UWN65157.1"/>
    </source>
</evidence>
<name>A0ABY5V6M4_9BACT</name>
<evidence type="ECO:0000256" key="1">
    <source>
        <dbReference type="ARBA" id="ARBA00022676"/>
    </source>
</evidence>
<dbReference type="InterPro" id="IPR002516">
    <property type="entry name" value="Glyco_trans_11"/>
</dbReference>
<reference evidence="3" key="1">
    <citation type="journal article" date="2022" name="Cell">
        <title>Design, construction, and in vivo augmentation of a complex gut microbiome.</title>
        <authorList>
            <person name="Cheng A.G."/>
            <person name="Ho P.Y."/>
            <person name="Aranda-Diaz A."/>
            <person name="Jain S."/>
            <person name="Yu F.B."/>
            <person name="Meng X."/>
            <person name="Wang M."/>
            <person name="Iakiviak M."/>
            <person name="Nagashima K."/>
            <person name="Zhao A."/>
            <person name="Murugkar P."/>
            <person name="Patil A."/>
            <person name="Atabakhsh K."/>
            <person name="Weakley A."/>
            <person name="Yan J."/>
            <person name="Brumbaugh A.R."/>
            <person name="Higginbottom S."/>
            <person name="Dimas A."/>
            <person name="Shiver A.L."/>
            <person name="Deutschbauer A."/>
            <person name="Neff N."/>
            <person name="Sonnenburg J.L."/>
            <person name="Huang K.C."/>
            <person name="Fischbach M.A."/>
        </authorList>
    </citation>
    <scope>NUCLEOTIDE SEQUENCE</scope>
    <source>
        <strain evidence="3">JC50</strain>
    </source>
</reference>